<dbReference type="RefSeq" id="WP_094411501.1">
    <property type="nucleotide sequence ID" value="NZ_NOXV01000048.1"/>
</dbReference>
<protein>
    <submittedName>
        <fullName evidence="1">Uncharacterized protein</fullName>
    </submittedName>
</protein>
<evidence type="ECO:0000313" key="1">
    <source>
        <dbReference type="EMBL" id="OYQ49210.1"/>
    </source>
</evidence>
<organism evidence="1 2">
    <name type="scientific">Flavobacterium cyanobacteriorum</name>
    <dbReference type="NCBI Taxonomy" id="2022802"/>
    <lineage>
        <taxon>Bacteria</taxon>
        <taxon>Pseudomonadati</taxon>
        <taxon>Bacteroidota</taxon>
        <taxon>Flavobacteriia</taxon>
        <taxon>Flavobacteriales</taxon>
        <taxon>Flavobacteriaceae</taxon>
        <taxon>Flavobacterium</taxon>
    </lineage>
</organism>
<proteinExistence type="predicted"/>
<reference evidence="1 2" key="1">
    <citation type="submission" date="2017-07" db="EMBL/GenBank/DDBJ databases">
        <title>Flavobacterium cyanobacteriorum sp. nov., isolated from cyanobacterial aggregates in a eutrophic lake.</title>
        <authorList>
            <person name="Cai H."/>
        </authorList>
    </citation>
    <scope>NUCLEOTIDE SEQUENCE [LARGE SCALE GENOMIC DNA]</scope>
    <source>
        <strain evidence="1 2">TH021</strain>
    </source>
</reference>
<evidence type="ECO:0000313" key="2">
    <source>
        <dbReference type="Proteomes" id="UP000216605"/>
    </source>
</evidence>
<keyword evidence="2" id="KW-1185">Reference proteome</keyword>
<gene>
    <name evidence="1" type="ORF">CHU92_00435</name>
</gene>
<dbReference type="AlphaFoldDB" id="A0A256A7W6"/>
<sequence>MKNRKNYLKLNSKYLIIILTLFSSVIYSQEAVEKKGNGTFIPDVNNSFKLLQNKVTRKSFEQTLPIFKVKDSITSSYSYNEKTNEKDIFNGIVSQYSFMYKDEYMVYVDVTSKNDIINRLEFYFDSKQDLSKLKSQVIKNGFQYDERLTKVLIKLGYKFCLAYTKKPSYNFTYYNEKKFTISKN</sequence>
<dbReference type="EMBL" id="NOXV01000048">
    <property type="protein sequence ID" value="OYQ49210.1"/>
    <property type="molecule type" value="Genomic_DNA"/>
</dbReference>
<name>A0A256A7W6_9FLAO</name>
<comment type="caution">
    <text evidence="1">The sequence shown here is derived from an EMBL/GenBank/DDBJ whole genome shotgun (WGS) entry which is preliminary data.</text>
</comment>
<dbReference type="Proteomes" id="UP000216605">
    <property type="component" value="Unassembled WGS sequence"/>
</dbReference>
<accession>A0A256A7W6</accession>